<dbReference type="NCBIfam" id="TIGR02595">
    <property type="entry name" value="PEP_CTERM"/>
    <property type="match status" value="1"/>
</dbReference>
<dbReference type="Proteomes" id="UP000315471">
    <property type="component" value="Unassembled WGS sequence"/>
</dbReference>
<evidence type="ECO:0000313" key="3">
    <source>
        <dbReference type="Proteomes" id="UP000315471"/>
    </source>
</evidence>
<gene>
    <name evidence="2" type="ORF">Q31b_23410</name>
</gene>
<evidence type="ECO:0000256" key="1">
    <source>
        <dbReference type="SAM" id="Phobius"/>
    </source>
</evidence>
<keyword evidence="3" id="KW-1185">Reference proteome</keyword>
<proteinExistence type="predicted"/>
<sequence length="254" mass="27555">MNTSPTLRSDVLNGRSVLEFDGNDLMVSSASGSLMDPGAGLTMFYVATGDQSGDVAARLFQFGSSTNNSGEIVAADLSTTDGEQSGFRFNNGAALYDAPIDPDAFPIGILRVIPGEGHNEAQFFVNGLMDENRFTGNGNNPNNTIMLTDNDLELILGTGRGDDGGIFSGDFFVGQLAELAIYDRALTTLEMNLVGNYFSNEYDLAFQYNLDAFVVAIPEPSSVLWIAMFGGWIVMRRRKTMYHFPPLRSKPIIV</sequence>
<dbReference type="Gene3D" id="2.60.120.200">
    <property type="match status" value="1"/>
</dbReference>
<reference evidence="2 3" key="1">
    <citation type="submission" date="2019-02" db="EMBL/GenBank/DDBJ databases">
        <title>Deep-cultivation of Planctomycetes and their phenomic and genomic characterization uncovers novel biology.</title>
        <authorList>
            <person name="Wiegand S."/>
            <person name="Jogler M."/>
            <person name="Boedeker C."/>
            <person name="Pinto D."/>
            <person name="Vollmers J."/>
            <person name="Rivas-Marin E."/>
            <person name="Kohn T."/>
            <person name="Peeters S.H."/>
            <person name="Heuer A."/>
            <person name="Rast P."/>
            <person name="Oberbeckmann S."/>
            <person name="Bunk B."/>
            <person name="Jeske O."/>
            <person name="Meyerdierks A."/>
            <person name="Storesund J.E."/>
            <person name="Kallscheuer N."/>
            <person name="Luecker S."/>
            <person name="Lage O.M."/>
            <person name="Pohl T."/>
            <person name="Merkel B.J."/>
            <person name="Hornburger P."/>
            <person name="Mueller R.-W."/>
            <person name="Bruemmer F."/>
            <person name="Labrenz M."/>
            <person name="Spormann A.M."/>
            <person name="Op Den Camp H."/>
            <person name="Overmann J."/>
            <person name="Amann R."/>
            <person name="Jetten M.S.M."/>
            <person name="Mascher T."/>
            <person name="Medema M.H."/>
            <person name="Devos D.P."/>
            <person name="Kaster A.-K."/>
            <person name="Ovreas L."/>
            <person name="Rohde M."/>
            <person name="Galperin M.Y."/>
            <person name="Jogler C."/>
        </authorList>
    </citation>
    <scope>NUCLEOTIDE SEQUENCE [LARGE SCALE GENOMIC DNA]</scope>
    <source>
        <strain evidence="2 3">Q31b</strain>
    </source>
</reference>
<keyword evidence="1" id="KW-1133">Transmembrane helix</keyword>
<organism evidence="2 3">
    <name type="scientific">Novipirellula aureliae</name>
    <dbReference type="NCBI Taxonomy" id="2527966"/>
    <lineage>
        <taxon>Bacteria</taxon>
        <taxon>Pseudomonadati</taxon>
        <taxon>Planctomycetota</taxon>
        <taxon>Planctomycetia</taxon>
        <taxon>Pirellulales</taxon>
        <taxon>Pirellulaceae</taxon>
        <taxon>Novipirellula</taxon>
    </lineage>
</organism>
<dbReference type="RefSeq" id="WP_146599754.1">
    <property type="nucleotide sequence ID" value="NZ_SJPY01000003.1"/>
</dbReference>
<protein>
    <recommendedName>
        <fullName evidence="4">PEP-CTERM protein-sorting domain-containing protein</fullName>
    </recommendedName>
</protein>
<dbReference type="AlphaFoldDB" id="A0A5C6E0T7"/>
<keyword evidence="1" id="KW-0812">Transmembrane</keyword>
<evidence type="ECO:0008006" key="4">
    <source>
        <dbReference type="Google" id="ProtNLM"/>
    </source>
</evidence>
<dbReference type="EMBL" id="SJPY01000003">
    <property type="protein sequence ID" value="TWU43303.1"/>
    <property type="molecule type" value="Genomic_DNA"/>
</dbReference>
<keyword evidence="1" id="KW-0472">Membrane</keyword>
<dbReference type="InterPro" id="IPR013320">
    <property type="entry name" value="ConA-like_dom_sf"/>
</dbReference>
<feature type="transmembrane region" description="Helical" evidence="1">
    <location>
        <begin position="212"/>
        <end position="234"/>
    </location>
</feature>
<dbReference type="SUPFAM" id="SSF49899">
    <property type="entry name" value="Concanavalin A-like lectins/glucanases"/>
    <property type="match status" value="1"/>
</dbReference>
<name>A0A5C6E0T7_9BACT</name>
<accession>A0A5C6E0T7</accession>
<dbReference type="InterPro" id="IPR013424">
    <property type="entry name" value="Ice-binding_C"/>
</dbReference>
<evidence type="ECO:0000313" key="2">
    <source>
        <dbReference type="EMBL" id="TWU43303.1"/>
    </source>
</evidence>
<comment type="caution">
    <text evidence="2">The sequence shown here is derived from an EMBL/GenBank/DDBJ whole genome shotgun (WGS) entry which is preliminary data.</text>
</comment>